<feature type="signal peptide" evidence="1">
    <location>
        <begin position="1"/>
        <end position="21"/>
    </location>
</feature>
<evidence type="ECO:0000313" key="3">
    <source>
        <dbReference type="Proteomes" id="UP000185003"/>
    </source>
</evidence>
<keyword evidence="3" id="KW-1185">Reference proteome</keyword>
<sequence>MKKTLILLCMLFMLVLPKSQAAPANLVPQTLNWNPVSVIAARYTTSALTLTTPGVFKVMARVGSNNYLTPVYARISHENVYFIGVARMIDVYVRFYDDAANENPVYVSDLQVNYRVIGYDGSAGYNFTSSAWANGYYVVLASNVENDYQENGVMRYRDYHMESGDYIPQGL</sequence>
<dbReference type="RefSeq" id="WP_143197351.1">
    <property type="nucleotide sequence ID" value="NZ_FSRA01000001.1"/>
</dbReference>
<organism evidence="2 3">
    <name type="scientific">Chitinophaga niabensis</name>
    <dbReference type="NCBI Taxonomy" id="536979"/>
    <lineage>
        <taxon>Bacteria</taxon>
        <taxon>Pseudomonadati</taxon>
        <taxon>Bacteroidota</taxon>
        <taxon>Chitinophagia</taxon>
        <taxon>Chitinophagales</taxon>
        <taxon>Chitinophagaceae</taxon>
        <taxon>Chitinophaga</taxon>
    </lineage>
</organism>
<name>A0A1N6DZZ7_9BACT</name>
<dbReference type="AlphaFoldDB" id="A0A1N6DZZ7"/>
<evidence type="ECO:0000256" key="1">
    <source>
        <dbReference type="SAM" id="SignalP"/>
    </source>
</evidence>
<keyword evidence="1" id="KW-0732">Signal</keyword>
<feature type="chain" id="PRO_5012839537" evidence="1">
    <location>
        <begin position="22"/>
        <end position="171"/>
    </location>
</feature>
<gene>
    <name evidence="2" type="ORF">SAMN04488055_1206</name>
</gene>
<proteinExistence type="predicted"/>
<protein>
    <submittedName>
        <fullName evidence="2">Uncharacterized protein</fullName>
    </submittedName>
</protein>
<accession>A0A1N6DZZ7</accession>
<reference evidence="2 3" key="1">
    <citation type="submission" date="2016-11" db="EMBL/GenBank/DDBJ databases">
        <authorList>
            <person name="Jaros S."/>
            <person name="Januszkiewicz K."/>
            <person name="Wedrychowicz H."/>
        </authorList>
    </citation>
    <scope>NUCLEOTIDE SEQUENCE [LARGE SCALE GENOMIC DNA]</scope>
    <source>
        <strain evidence="2 3">DSM 24787</strain>
    </source>
</reference>
<dbReference type="Proteomes" id="UP000185003">
    <property type="component" value="Unassembled WGS sequence"/>
</dbReference>
<evidence type="ECO:0000313" key="2">
    <source>
        <dbReference type="EMBL" id="SIN76350.1"/>
    </source>
</evidence>
<dbReference type="EMBL" id="FSRA01000001">
    <property type="protein sequence ID" value="SIN76350.1"/>
    <property type="molecule type" value="Genomic_DNA"/>
</dbReference>